<dbReference type="InterPro" id="IPR011204">
    <property type="entry name" value="Virulence_RhuM-like"/>
</dbReference>
<sequence>MLDVEQIFQFQEINIIKSRKKMKNNSEILIYSAPDGTTKIHLQLDDETVWLTQEQMATLFGKAKSTINEHIKNIYKENELEESQTIKKFGISEFQQKAPNYYNLDVIISVGYRVKSPQGTKFRQWATKRIHEYIVKGFTMDDDRLKQEGARSRYFEELLQRIRDIRSSERNFYQKVTDIYATSIDYNKDDKITKKFFATVQNKMHFAIHGQTAAEVINSRVDSNKAFLGLTNFKGKYITTRDISIAKNYLTENELKQLNLIVSMYLDFAELQAANGRLMKMHDWIQKLDDFLRISEKELLTNAGKIS</sequence>
<protein>
    <submittedName>
        <fullName evidence="1">DNA-binding protein</fullName>
    </submittedName>
</protein>
<dbReference type="GO" id="GO:0003677">
    <property type="term" value="F:DNA binding"/>
    <property type="evidence" value="ECO:0007669"/>
    <property type="project" value="UniProtKB-KW"/>
</dbReference>
<dbReference type="Pfam" id="PF13310">
    <property type="entry name" value="Virulence_RhuM"/>
    <property type="match status" value="1"/>
</dbReference>
<keyword evidence="1" id="KW-0238">DNA-binding</keyword>
<dbReference type="PANTHER" id="PTHR35810:SF1">
    <property type="entry name" value="CYTOPLASMIC PROTEIN"/>
    <property type="match status" value="1"/>
</dbReference>
<organism evidence="1 2">
    <name type="scientific">Candidatus Magnetoglobus multicellularis str. Araruama</name>
    <dbReference type="NCBI Taxonomy" id="890399"/>
    <lineage>
        <taxon>Bacteria</taxon>
        <taxon>Pseudomonadati</taxon>
        <taxon>Thermodesulfobacteriota</taxon>
        <taxon>Desulfobacteria</taxon>
        <taxon>Desulfobacterales</taxon>
        <taxon>Desulfobacteraceae</taxon>
        <taxon>Candidatus Magnetoglobus</taxon>
    </lineage>
</organism>
<dbReference type="AlphaFoldDB" id="A0A1V1NTY8"/>
<accession>A0A1V1NTY8</accession>
<evidence type="ECO:0000313" key="1">
    <source>
        <dbReference type="EMBL" id="ETR66013.1"/>
    </source>
</evidence>
<comment type="caution">
    <text evidence="1">The sequence shown here is derived from an EMBL/GenBank/DDBJ whole genome shotgun (WGS) entry which is preliminary data.</text>
</comment>
<dbReference type="PANTHER" id="PTHR35810">
    <property type="entry name" value="CYTOPLASMIC PROTEIN-RELATED"/>
    <property type="match status" value="1"/>
</dbReference>
<proteinExistence type="predicted"/>
<evidence type="ECO:0000313" key="2">
    <source>
        <dbReference type="Proteomes" id="UP000189670"/>
    </source>
</evidence>
<dbReference type="Proteomes" id="UP000189670">
    <property type="component" value="Unassembled WGS sequence"/>
</dbReference>
<reference evidence="2" key="1">
    <citation type="submission" date="2012-11" db="EMBL/GenBank/DDBJ databases">
        <authorList>
            <person name="Lucero-Rivera Y.E."/>
            <person name="Tovar-Ramirez D."/>
        </authorList>
    </citation>
    <scope>NUCLEOTIDE SEQUENCE [LARGE SCALE GENOMIC DNA]</scope>
    <source>
        <strain evidence="2">Araruama</strain>
    </source>
</reference>
<name>A0A1V1NTY8_9BACT</name>
<dbReference type="EMBL" id="ATBP01002300">
    <property type="protein sequence ID" value="ETR66013.1"/>
    <property type="molecule type" value="Genomic_DNA"/>
</dbReference>
<gene>
    <name evidence="1" type="ORF">OMM_13372</name>
</gene>
<dbReference type="PIRSF" id="PIRSF015268">
    <property type="entry name" value="Virulence_RhuM"/>
    <property type="match status" value="1"/>
</dbReference>
<feature type="non-terminal residue" evidence="1">
    <location>
        <position position="307"/>
    </location>
</feature>